<name>A0A0V0SIV9_9BILA</name>
<organism evidence="1 2">
    <name type="scientific">Trichinella nelsoni</name>
    <dbReference type="NCBI Taxonomy" id="6336"/>
    <lineage>
        <taxon>Eukaryota</taxon>
        <taxon>Metazoa</taxon>
        <taxon>Ecdysozoa</taxon>
        <taxon>Nematoda</taxon>
        <taxon>Enoplea</taxon>
        <taxon>Dorylaimia</taxon>
        <taxon>Trichinellida</taxon>
        <taxon>Trichinellidae</taxon>
        <taxon>Trichinella</taxon>
    </lineage>
</organism>
<evidence type="ECO:0000313" key="2">
    <source>
        <dbReference type="Proteomes" id="UP000054630"/>
    </source>
</evidence>
<evidence type="ECO:0000313" key="1">
    <source>
        <dbReference type="EMBL" id="KRX26538.1"/>
    </source>
</evidence>
<reference evidence="1 2" key="1">
    <citation type="submission" date="2015-01" db="EMBL/GenBank/DDBJ databases">
        <title>Evolution of Trichinella species and genotypes.</title>
        <authorList>
            <person name="Korhonen P.K."/>
            <person name="Edoardo P."/>
            <person name="Giuseppe L.R."/>
            <person name="Gasser R.B."/>
        </authorList>
    </citation>
    <scope>NUCLEOTIDE SEQUENCE [LARGE SCALE GENOMIC DNA]</scope>
    <source>
        <strain evidence="1">ISS37</strain>
    </source>
</reference>
<gene>
    <name evidence="1" type="ORF">T07_6851</name>
</gene>
<keyword evidence="2" id="KW-1185">Reference proteome</keyword>
<sequence>MLFEIIKEKATEVAKQNLKYHIEKGAGGLNLYPKGNEQLSQIFELRYSEEWQAPYLKGHCPFKGCWAQQHTIANAAVKPASPRVLDLKRLRSPPVLVGSQPRPSIVDRFSTR</sequence>
<dbReference type="OrthoDB" id="5918505at2759"/>
<comment type="caution">
    <text evidence="1">The sequence shown here is derived from an EMBL/GenBank/DDBJ whole genome shotgun (WGS) entry which is preliminary data.</text>
</comment>
<protein>
    <submittedName>
        <fullName evidence="1">Uncharacterized protein</fullName>
    </submittedName>
</protein>
<dbReference type="Proteomes" id="UP000054630">
    <property type="component" value="Unassembled WGS sequence"/>
</dbReference>
<accession>A0A0V0SIV9</accession>
<proteinExistence type="predicted"/>
<dbReference type="EMBL" id="JYDL01000007">
    <property type="protein sequence ID" value="KRX26538.1"/>
    <property type="molecule type" value="Genomic_DNA"/>
</dbReference>
<dbReference type="AlphaFoldDB" id="A0A0V0SIV9"/>